<feature type="transmembrane region" description="Helical" evidence="1">
    <location>
        <begin position="82"/>
        <end position="103"/>
    </location>
</feature>
<keyword evidence="1" id="KW-0472">Membrane</keyword>
<dbReference type="PANTHER" id="PTHR30273">
    <property type="entry name" value="PERIPLASMIC SIGNAL SENSOR AND SIGMA FACTOR ACTIVATOR FECR-RELATED"/>
    <property type="match status" value="1"/>
</dbReference>
<dbReference type="PANTHER" id="PTHR30273:SF2">
    <property type="entry name" value="PROTEIN FECR"/>
    <property type="match status" value="1"/>
</dbReference>
<dbReference type="InterPro" id="IPR006860">
    <property type="entry name" value="FecR"/>
</dbReference>
<keyword evidence="5" id="KW-1185">Reference proteome</keyword>
<comment type="caution">
    <text evidence="4">The sequence shown here is derived from an EMBL/GenBank/DDBJ whole genome shotgun (WGS) entry which is preliminary data.</text>
</comment>
<feature type="domain" description="FecR protein" evidence="2">
    <location>
        <begin position="178"/>
        <end position="273"/>
    </location>
</feature>
<evidence type="ECO:0000259" key="3">
    <source>
        <dbReference type="Pfam" id="PF16344"/>
    </source>
</evidence>
<evidence type="ECO:0000259" key="2">
    <source>
        <dbReference type="Pfam" id="PF04773"/>
    </source>
</evidence>
<dbReference type="InterPro" id="IPR032508">
    <property type="entry name" value="FecR_C"/>
</dbReference>
<dbReference type="PIRSF" id="PIRSF018266">
    <property type="entry name" value="FecR"/>
    <property type="match status" value="1"/>
</dbReference>
<evidence type="ECO:0000256" key="1">
    <source>
        <dbReference type="SAM" id="Phobius"/>
    </source>
</evidence>
<reference evidence="4 5" key="1">
    <citation type="submission" date="2019-12" db="EMBL/GenBank/DDBJ databases">
        <title>Chitinophaga sp. strain ysch24 (GDMCC 1.1355), whole genome shotgun sequence.</title>
        <authorList>
            <person name="Zhang X."/>
        </authorList>
    </citation>
    <scope>NUCLEOTIDE SEQUENCE [LARGE SCALE GENOMIC DNA]</scope>
    <source>
        <strain evidence="5">ysch24</strain>
    </source>
</reference>
<evidence type="ECO:0000313" key="5">
    <source>
        <dbReference type="Proteomes" id="UP000461730"/>
    </source>
</evidence>
<dbReference type="Gene3D" id="3.55.50.30">
    <property type="match status" value="1"/>
</dbReference>
<dbReference type="GO" id="GO:0016989">
    <property type="term" value="F:sigma factor antagonist activity"/>
    <property type="evidence" value="ECO:0007669"/>
    <property type="project" value="TreeGrafter"/>
</dbReference>
<gene>
    <name evidence="4" type="ORF">GO493_13360</name>
</gene>
<dbReference type="AlphaFoldDB" id="A0A7K1U4G7"/>
<name>A0A7K1U4G7_9BACT</name>
<organism evidence="4 5">
    <name type="scientific">Chitinophaga tropicalis</name>
    <dbReference type="NCBI Taxonomy" id="2683588"/>
    <lineage>
        <taxon>Bacteria</taxon>
        <taxon>Pseudomonadati</taxon>
        <taxon>Bacteroidota</taxon>
        <taxon>Chitinophagia</taxon>
        <taxon>Chitinophagales</taxon>
        <taxon>Chitinophagaceae</taxon>
        <taxon>Chitinophaga</taxon>
    </lineage>
</organism>
<keyword evidence="1" id="KW-1133">Transmembrane helix</keyword>
<dbReference type="Pfam" id="PF16344">
    <property type="entry name" value="FecR_C"/>
    <property type="match status" value="1"/>
</dbReference>
<accession>A0A7K1U4G7</accession>
<dbReference type="Gene3D" id="2.60.120.1440">
    <property type="match status" value="1"/>
</dbReference>
<dbReference type="Pfam" id="PF04773">
    <property type="entry name" value="FecR"/>
    <property type="match status" value="1"/>
</dbReference>
<feature type="domain" description="Protein FecR C-terminal" evidence="3">
    <location>
        <begin position="310"/>
        <end position="377"/>
    </location>
</feature>
<proteinExistence type="predicted"/>
<keyword evidence="1" id="KW-0812">Transmembrane</keyword>
<dbReference type="EMBL" id="WRXN01000005">
    <property type="protein sequence ID" value="MVT09253.1"/>
    <property type="molecule type" value="Genomic_DNA"/>
</dbReference>
<dbReference type="InterPro" id="IPR012373">
    <property type="entry name" value="Ferrdict_sens_TM"/>
</dbReference>
<evidence type="ECO:0000313" key="4">
    <source>
        <dbReference type="EMBL" id="MVT09253.1"/>
    </source>
</evidence>
<protein>
    <submittedName>
        <fullName evidence="4">DUF4974 domain-containing protein</fullName>
    </submittedName>
</protein>
<sequence length="379" mass="41440">MENQQITYLIKGFLAGTLTPEESETLHCFLEDPANRETFVAITTQLVSYEPDAAVFDERLLPMLSDVLSVDKPVPRKRTFSLLRYWPAAAAVILLAGVGLWLLKPGPSSTPILAKQQPVKEILPGVNKAILTLSDGSTVTLDSTGSQVIRQGSTVVYRHNGQLQYQRPQSPAGTVYNTLATPRGGQYQVVLPDGTKVWLNAASRLKYPVAFEGSTRTVELEGQAYFETAKDAHHPFIVKAGNTSIQVLGTSFDVMAYTDEKQLEATLLAGAIKVEDHVLQPGQQAVVTAGKPVNVTAVNTEAAVAWKNGYFSFTDADLGAVMRQLSRWYDVEITYRNGIPPGTFSGEIGRGLTLEQALKILEQANVHFTVEERRIVILP</sequence>
<dbReference type="Proteomes" id="UP000461730">
    <property type="component" value="Unassembled WGS sequence"/>
</dbReference>
<dbReference type="RefSeq" id="WP_157306682.1">
    <property type="nucleotide sequence ID" value="NZ_WRXN01000005.1"/>
</dbReference>